<dbReference type="InterPro" id="IPR011766">
    <property type="entry name" value="TPP_enzyme_TPP-bd"/>
</dbReference>
<dbReference type="Gene3D" id="3.40.50.970">
    <property type="match status" value="1"/>
</dbReference>
<gene>
    <name evidence="2" type="ORF">PG2T_05980</name>
</gene>
<dbReference type="PANTHER" id="PTHR42981">
    <property type="entry name" value="PYRUVATE DEHYDROGENASE [UBIQUINONE]"/>
    <property type="match status" value="1"/>
</dbReference>
<dbReference type="EMBL" id="CP014671">
    <property type="protein sequence ID" value="ANX03786.1"/>
    <property type="molecule type" value="Genomic_DNA"/>
</dbReference>
<dbReference type="CDD" id="cd00568">
    <property type="entry name" value="TPP_enzymes"/>
    <property type="match status" value="1"/>
</dbReference>
<dbReference type="AlphaFoldDB" id="A0A1B1YSR0"/>
<keyword evidence="3" id="KW-1185">Reference proteome</keyword>
<reference evidence="3" key="1">
    <citation type="submission" date="2016-03" db="EMBL/GenBank/DDBJ databases">
        <title>Complete genome sequence of Solimmundus cernigliae, representing a novel lineage of polycyclic aromatic hydrocarbon degraders within the Gammaproteobacteria.</title>
        <authorList>
            <person name="Singleton D.R."/>
            <person name="Dickey A.N."/>
            <person name="Scholl E.H."/>
            <person name="Wright F.A."/>
            <person name="Aitken M.D."/>
        </authorList>
    </citation>
    <scope>NUCLEOTIDE SEQUENCE [LARGE SCALE GENOMIC DNA]</scope>
    <source>
        <strain evidence="3">TR3.2</strain>
    </source>
</reference>
<sequence>MPVVILTGDGSMLMNGQEITVALQHQLTVIFVVLNDRALGTVKHGQRLAGAERIGFELPDIDFAAMASAMGVEACRIRSPRELRAVNFDEICQGRRPYLLDILIDAEEVLPLGGRMKALETAP</sequence>
<protein>
    <recommendedName>
        <fullName evidence="1">Thiamine pyrophosphate enzyme TPP-binding domain-containing protein</fullName>
    </recommendedName>
</protein>
<dbReference type="STRING" id="1810504.PG2T_05980"/>
<dbReference type="SUPFAM" id="SSF52518">
    <property type="entry name" value="Thiamin diphosphate-binding fold (THDP-binding)"/>
    <property type="match status" value="1"/>
</dbReference>
<dbReference type="InParanoid" id="A0A1B1YSR0"/>
<name>A0A1B1YSR0_9GAMM</name>
<dbReference type="PANTHER" id="PTHR42981:SF2">
    <property type="entry name" value="PYRUVATE DEHYDROGENASE [UBIQUINONE]"/>
    <property type="match status" value="1"/>
</dbReference>
<dbReference type="InterPro" id="IPR047211">
    <property type="entry name" value="POXB-like"/>
</dbReference>
<dbReference type="GO" id="GO:0044281">
    <property type="term" value="P:small molecule metabolic process"/>
    <property type="evidence" value="ECO:0007669"/>
    <property type="project" value="UniProtKB-ARBA"/>
</dbReference>
<evidence type="ECO:0000259" key="1">
    <source>
        <dbReference type="Pfam" id="PF02775"/>
    </source>
</evidence>
<accession>A0A1B1YSR0</accession>
<dbReference type="Proteomes" id="UP000092952">
    <property type="component" value="Chromosome"/>
</dbReference>
<dbReference type="Pfam" id="PF02775">
    <property type="entry name" value="TPP_enzyme_C"/>
    <property type="match status" value="1"/>
</dbReference>
<evidence type="ECO:0000313" key="3">
    <source>
        <dbReference type="Proteomes" id="UP000092952"/>
    </source>
</evidence>
<dbReference type="InterPro" id="IPR029061">
    <property type="entry name" value="THDP-binding"/>
</dbReference>
<evidence type="ECO:0000313" key="2">
    <source>
        <dbReference type="EMBL" id="ANX03786.1"/>
    </source>
</evidence>
<dbReference type="GO" id="GO:0030976">
    <property type="term" value="F:thiamine pyrophosphate binding"/>
    <property type="evidence" value="ECO:0007669"/>
    <property type="project" value="InterPro"/>
</dbReference>
<proteinExistence type="predicted"/>
<dbReference type="KEGG" id="gbi:PG2T_05980"/>
<feature type="domain" description="Thiamine pyrophosphate enzyme TPP-binding" evidence="1">
    <location>
        <begin position="2"/>
        <end position="102"/>
    </location>
</feature>
<dbReference type="GO" id="GO:0003824">
    <property type="term" value="F:catalytic activity"/>
    <property type="evidence" value="ECO:0007669"/>
    <property type="project" value="InterPro"/>
</dbReference>
<organism evidence="2 3">
    <name type="scientific">Immundisolibacter cernigliae</name>
    <dbReference type="NCBI Taxonomy" id="1810504"/>
    <lineage>
        <taxon>Bacteria</taxon>
        <taxon>Pseudomonadati</taxon>
        <taxon>Pseudomonadota</taxon>
        <taxon>Gammaproteobacteria</taxon>
        <taxon>Immundisolibacterales</taxon>
        <taxon>Immundisolibacteraceae</taxon>
        <taxon>Immundisolibacter</taxon>
    </lineage>
</organism>